<dbReference type="EMBL" id="CP076838">
    <property type="protein sequence ID" value="QWW79050.1"/>
    <property type="molecule type" value="Genomic_DNA"/>
</dbReference>
<feature type="transmembrane region" description="Helical" evidence="5">
    <location>
        <begin position="42"/>
        <end position="59"/>
    </location>
</feature>
<organism evidence="7 8">
    <name type="scientific">Leclercia pneumoniae</name>
    <dbReference type="NCBI Taxonomy" id="2815358"/>
    <lineage>
        <taxon>Bacteria</taxon>
        <taxon>Pseudomonadati</taxon>
        <taxon>Pseudomonadota</taxon>
        <taxon>Gammaproteobacteria</taxon>
        <taxon>Enterobacterales</taxon>
        <taxon>Enterobacteriaceae</taxon>
        <taxon>Leclercia</taxon>
    </lineage>
</organism>
<name>A0ABX8JRX9_9ENTR</name>
<proteinExistence type="predicted"/>
<evidence type="ECO:0000313" key="7">
    <source>
        <dbReference type="EMBL" id="QWW79050.1"/>
    </source>
</evidence>
<dbReference type="RefSeq" id="WP_207292951.1">
    <property type="nucleotide sequence ID" value="NZ_CP071383.1"/>
</dbReference>
<evidence type="ECO:0000313" key="8">
    <source>
        <dbReference type="Proteomes" id="UP000683497"/>
    </source>
</evidence>
<dbReference type="InterPro" id="IPR003807">
    <property type="entry name" value="DUF202"/>
</dbReference>
<evidence type="ECO:0000256" key="2">
    <source>
        <dbReference type="ARBA" id="ARBA00022692"/>
    </source>
</evidence>
<evidence type="ECO:0000256" key="5">
    <source>
        <dbReference type="SAM" id="Phobius"/>
    </source>
</evidence>
<dbReference type="Proteomes" id="UP000683497">
    <property type="component" value="Chromosome"/>
</dbReference>
<keyword evidence="2 5" id="KW-0812">Transmembrane</keyword>
<evidence type="ECO:0000256" key="4">
    <source>
        <dbReference type="ARBA" id="ARBA00023136"/>
    </source>
</evidence>
<accession>A0ABX8JRX9</accession>
<feature type="domain" description="DUF202" evidence="6">
    <location>
        <begin position="5"/>
        <end position="63"/>
    </location>
</feature>
<feature type="transmembrane region" description="Helical" evidence="5">
    <location>
        <begin position="66"/>
        <end position="86"/>
    </location>
</feature>
<keyword evidence="3 5" id="KW-1133">Transmembrane helix</keyword>
<reference evidence="7 8" key="1">
    <citation type="submission" date="2021-06" db="EMBL/GenBank/DDBJ databases">
        <title>Leclercia pneumoniae sp. nov.</title>
        <authorList>
            <person name="Hoenemann M."/>
            <person name="Viehweger A."/>
            <person name="Dietze N."/>
        </authorList>
    </citation>
    <scope>NUCLEOTIDE SEQUENCE [LARGE SCALE GENOMIC DNA]</scope>
    <source>
        <strain evidence="8">49125</strain>
    </source>
</reference>
<dbReference type="Pfam" id="PF02656">
    <property type="entry name" value="DUF202"/>
    <property type="match status" value="1"/>
</dbReference>
<evidence type="ECO:0000256" key="3">
    <source>
        <dbReference type="ARBA" id="ARBA00022989"/>
    </source>
</evidence>
<keyword evidence="8" id="KW-1185">Reference proteome</keyword>
<gene>
    <name evidence="7" type="ORF">KQ929_17700</name>
</gene>
<comment type="subcellular location">
    <subcellularLocation>
        <location evidence="1">Endomembrane system</location>
        <topology evidence="1">Multi-pass membrane protein</topology>
    </subcellularLocation>
</comment>
<sequence length="88" mass="9403">MTTGDPGLQPERTELSWRRTGWSMIIPALLCLRGWGKYGEVLYAIAGTLLMGGSVSLFCGLGRGKYAFISLIVVTAGTLLLLAAGLRD</sequence>
<protein>
    <submittedName>
        <fullName evidence="7">DUF202 domain-containing protein</fullName>
    </submittedName>
</protein>
<evidence type="ECO:0000259" key="6">
    <source>
        <dbReference type="Pfam" id="PF02656"/>
    </source>
</evidence>
<evidence type="ECO:0000256" key="1">
    <source>
        <dbReference type="ARBA" id="ARBA00004127"/>
    </source>
</evidence>
<keyword evidence="4 5" id="KW-0472">Membrane</keyword>